<reference evidence="3" key="1">
    <citation type="submission" date="2019-01" db="EMBL/GenBank/DDBJ databases">
        <title>Cytophagaceae bacterium strain CAR-16.</title>
        <authorList>
            <person name="Chen W.-M."/>
        </authorList>
    </citation>
    <scope>NUCLEOTIDE SEQUENCE [LARGE SCALE GENOMIC DNA]</scope>
    <source>
        <strain evidence="3">WWJ-16</strain>
    </source>
</reference>
<name>A0A4Q1K6W8_9FLAO</name>
<organism evidence="2 3">
    <name type="scientific">Flavobacterium stagni</name>
    <dbReference type="NCBI Taxonomy" id="2506421"/>
    <lineage>
        <taxon>Bacteria</taxon>
        <taxon>Pseudomonadati</taxon>
        <taxon>Bacteroidota</taxon>
        <taxon>Flavobacteriia</taxon>
        <taxon>Flavobacteriales</taxon>
        <taxon>Flavobacteriaceae</taxon>
        <taxon>Flavobacterium</taxon>
    </lineage>
</organism>
<evidence type="ECO:0000313" key="2">
    <source>
        <dbReference type="EMBL" id="RXR21607.1"/>
    </source>
</evidence>
<evidence type="ECO:0000256" key="1">
    <source>
        <dbReference type="SAM" id="Phobius"/>
    </source>
</evidence>
<evidence type="ECO:0000313" key="3">
    <source>
        <dbReference type="Proteomes" id="UP000289857"/>
    </source>
</evidence>
<accession>A0A4Q1K6W8</accession>
<dbReference type="Proteomes" id="UP000289857">
    <property type="component" value="Unassembled WGS sequence"/>
</dbReference>
<keyword evidence="3" id="KW-1185">Reference proteome</keyword>
<keyword evidence="1" id="KW-0472">Membrane</keyword>
<dbReference type="EMBL" id="SBKN01000007">
    <property type="protein sequence ID" value="RXR21607.1"/>
    <property type="molecule type" value="Genomic_DNA"/>
</dbReference>
<sequence length="311" mass="35339">MIAFNFFALLQQITATSLGSVVLPVVAGITVVYIVYTLFQKSQQPKIVLDTPDEEEVINSFLSSFFSGEWDAIETRIELEYFKNKVLQNNMPRLREFTAKILSSASPYALSNNREKLEILLQELEINAFVNREIATGNSEQQRQAIQWAIRANNRSALPFIEKAAQLQMGDARLESLSALIQLNEFQPSAIKNLPFQLNDTELHHLVGLYADKVNLLHEQLNTWLIASQPQLVKFCLLLAKEYQLTVDSRTLQFLSFHQDKKLGALAMEILDGYLHQNKATESLQNFRKTTILQHKKEETTPNSNSNLAIG</sequence>
<feature type="transmembrane region" description="Helical" evidence="1">
    <location>
        <begin position="20"/>
        <end position="39"/>
    </location>
</feature>
<protein>
    <submittedName>
        <fullName evidence="2">Uncharacterized protein</fullName>
    </submittedName>
</protein>
<proteinExistence type="predicted"/>
<keyword evidence="1" id="KW-1133">Transmembrane helix</keyword>
<keyword evidence="1" id="KW-0812">Transmembrane</keyword>
<comment type="caution">
    <text evidence="2">The sequence shown here is derived from an EMBL/GenBank/DDBJ whole genome shotgun (WGS) entry which is preliminary data.</text>
</comment>
<dbReference type="RefSeq" id="WP_129462067.1">
    <property type="nucleotide sequence ID" value="NZ_SBKN01000007.1"/>
</dbReference>
<gene>
    <name evidence="2" type="ORF">EQG61_11385</name>
</gene>
<dbReference type="OrthoDB" id="9835211at2"/>
<dbReference type="AlphaFoldDB" id="A0A4Q1K6W8"/>